<accession>A0A9N8KAZ9</accession>
<reference evidence="1" key="1">
    <citation type="submission" date="2020-06" db="EMBL/GenBank/DDBJ databases">
        <authorList>
            <person name="Onetto C."/>
        </authorList>
    </citation>
    <scope>NUCLEOTIDE SEQUENCE</scope>
</reference>
<name>A0A9N8KAZ9_9PEZI</name>
<dbReference type="AlphaFoldDB" id="A0A9N8KAZ9"/>
<proteinExistence type="predicted"/>
<dbReference type="EMBL" id="CAIJEO010000013">
    <property type="protein sequence ID" value="CAD0100953.1"/>
    <property type="molecule type" value="Genomic_DNA"/>
</dbReference>
<dbReference type="OrthoDB" id="3939134at2759"/>
<comment type="caution">
    <text evidence="1">The sequence shown here is derived from an EMBL/GenBank/DDBJ whole genome shotgun (WGS) entry which is preliminary data.</text>
</comment>
<dbReference type="Proteomes" id="UP000714618">
    <property type="component" value="Unassembled WGS sequence"/>
</dbReference>
<evidence type="ECO:0000313" key="2">
    <source>
        <dbReference type="Proteomes" id="UP000714618"/>
    </source>
</evidence>
<sequence>MEGRTFLSDEQVHHLRQIPLDNLHDATRYWDDTDAFYLVEGLEKFKGMLCFAFTFAFATLLTRFNVAEIVEKAVSLKGSVVKLAEDEGDELDQWVEDIFDPRVRPEGLPRIERRQQD</sequence>
<keyword evidence="2" id="KW-1185">Reference proteome</keyword>
<gene>
    <name evidence="1" type="ORF">AWRI4233_LOCUS9778</name>
</gene>
<organism evidence="1 2">
    <name type="scientific">Aureobasidium mustum</name>
    <dbReference type="NCBI Taxonomy" id="2773714"/>
    <lineage>
        <taxon>Eukaryota</taxon>
        <taxon>Fungi</taxon>
        <taxon>Dikarya</taxon>
        <taxon>Ascomycota</taxon>
        <taxon>Pezizomycotina</taxon>
        <taxon>Dothideomycetes</taxon>
        <taxon>Dothideomycetidae</taxon>
        <taxon>Dothideales</taxon>
        <taxon>Saccotheciaceae</taxon>
        <taxon>Aureobasidium</taxon>
    </lineage>
</organism>
<protein>
    <submittedName>
        <fullName evidence="1">Uncharacterized protein</fullName>
    </submittedName>
</protein>
<evidence type="ECO:0000313" key="1">
    <source>
        <dbReference type="EMBL" id="CAD0100953.1"/>
    </source>
</evidence>